<feature type="compositionally biased region" description="Pro residues" evidence="1">
    <location>
        <begin position="1"/>
        <end position="12"/>
    </location>
</feature>
<reference evidence="2 3" key="1">
    <citation type="submission" date="2016-10" db="EMBL/GenBank/DDBJ databases">
        <authorList>
            <person name="de Groot N.N."/>
        </authorList>
    </citation>
    <scope>NUCLEOTIDE SEQUENCE [LARGE SCALE GENOMIC DNA]</scope>
    <source>
        <strain evidence="2 3">DSM 14858</strain>
    </source>
</reference>
<sequence>MSPRPTPPPAIPPATTSAGTQAQARDRRRLMAEYDALPPALRDWLAGARLQWSPVSARRAWRRGLWKGLGRTSSARAYMDALEQAAIKKDGLDPS</sequence>
<dbReference type="RefSeq" id="WP_092759010.1">
    <property type="nucleotide sequence ID" value="NZ_FNZQ01000001.1"/>
</dbReference>
<evidence type="ECO:0000313" key="3">
    <source>
        <dbReference type="Proteomes" id="UP000199283"/>
    </source>
</evidence>
<name>A0A1H7FXC2_9RHOB</name>
<evidence type="ECO:0000256" key="1">
    <source>
        <dbReference type="SAM" id="MobiDB-lite"/>
    </source>
</evidence>
<accession>A0A1H7FXC2</accession>
<keyword evidence="3" id="KW-1185">Reference proteome</keyword>
<dbReference type="OrthoDB" id="7658988at2"/>
<dbReference type="Proteomes" id="UP000199283">
    <property type="component" value="Unassembled WGS sequence"/>
</dbReference>
<protein>
    <submittedName>
        <fullName evidence="2">Uncharacterized protein</fullName>
    </submittedName>
</protein>
<dbReference type="EMBL" id="FNZQ01000001">
    <property type="protein sequence ID" value="SEK30578.1"/>
    <property type="molecule type" value="Genomic_DNA"/>
</dbReference>
<feature type="region of interest" description="Disordered" evidence="1">
    <location>
        <begin position="1"/>
        <end position="25"/>
    </location>
</feature>
<dbReference type="InterPro" id="IPR045386">
    <property type="entry name" value="DUF6525"/>
</dbReference>
<dbReference type="AlphaFoldDB" id="A0A1H7FXC2"/>
<proteinExistence type="predicted"/>
<organism evidence="2 3">
    <name type="scientific">Jannaschia helgolandensis</name>
    <dbReference type="NCBI Taxonomy" id="188906"/>
    <lineage>
        <taxon>Bacteria</taxon>
        <taxon>Pseudomonadati</taxon>
        <taxon>Pseudomonadota</taxon>
        <taxon>Alphaproteobacteria</taxon>
        <taxon>Rhodobacterales</taxon>
        <taxon>Roseobacteraceae</taxon>
        <taxon>Jannaschia</taxon>
    </lineage>
</organism>
<dbReference type="Pfam" id="PF20135">
    <property type="entry name" value="DUF6525"/>
    <property type="match status" value="1"/>
</dbReference>
<evidence type="ECO:0000313" key="2">
    <source>
        <dbReference type="EMBL" id="SEK30578.1"/>
    </source>
</evidence>
<gene>
    <name evidence="2" type="ORF">SAMN04488526_0244</name>
</gene>